<feature type="domain" description="Macro" evidence="1">
    <location>
        <begin position="1"/>
        <end position="183"/>
    </location>
</feature>
<keyword evidence="3" id="KW-1185">Reference proteome</keyword>
<name>A0A0X1KPP7_9THEM</name>
<dbReference type="PATRIC" id="fig|1123384.7.peg.460"/>
<protein>
    <submittedName>
        <fullName evidence="2">Appr-1-p processing protein</fullName>
    </submittedName>
</protein>
<dbReference type="PaxDb" id="1123384-AJ81_02315"/>
<dbReference type="STRING" id="1123384.AJ81_02315"/>
<reference evidence="2 3" key="1">
    <citation type="submission" date="2014-01" db="EMBL/GenBank/DDBJ databases">
        <title>Genome sequencing of Thermotog hypogea.</title>
        <authorList>
            <person name="Zhang X."/>
            <person name="Alvare G."/>
            <person name="Fristensky B."/>
            <person name="Chen L."/>
            <person name="Suen T."/>
            <person name="Chen Q."/>
            <person name="Ma K."/>
        </authorList>
    </citation>
    <scope>NUCLEOTIDE SEQUENCE [LARGE SCALE GENOMIC DNA]</scope>
    <source>
        <strain evidence="2 3">DSM 11164</strain>
    </source>
</reference>
<sequence length="184" mass="20469">MLLKSFTFQGTVIEIVQDDITKQDTEAIVNAANSYLKHGGGVAAAIVRAGGEEIQRESDEYVKTHGPVPVSQVAVTKAGRLKAKYVLHVVGPRWGEGNEHEKLYMAVQNVLKKAEELSLSSISIPAISSGIFGFPKDQCAEVFCRAIRDFLEEHQNTSLKLVRLCNIDEETSKIFLSVFEKYWR</sequence>
<evidence type="ECO:0000313" key="2">
    <source>
        <dbReference type="EMBL" id="AJC73232.1"/>
    </source>
</evidence>
<dbReference type="KEGG" id="phy:AJ81_02315"/>
<organism evidence="2 3">
    <name type="scientific">Pseudothermotoga hypogea DSM 11164 = NBRC 106472</name>
    <dbReference type="NCBI Taxonomy" id="1123384"/>
    <lineage>
        <taxon>Bacteria</taxon>
        <taxon>Thermotogati</taxon>
        <taxon>Thermotogota</taxon>
        <taxon>Thermotogae</taxon>
        <taxon>Thermotogales</taxon>
        <taxon>Thermotogaceae</taxon>
        <taxon>Pseudothermotoga</taxon>
    </lineage>
</organism>
<evidence type="ECO:0000313" key="3">
    <source>
        <dbReference type="Proteomes" id="UP000077469"/>
    </source>
</evidence>
<dbReference type="Gene3D" id="3.40.220.10">
    <property type="entry name" value="Leucine Aminopeptidase, subunit E, domain 1"/>
    <property type="match status" value="1"/>
</dbReference>
<dbReference type="InterPro" id="IPR002589">
    <property type="entry name" value="Macro_dom"/>
</dbReference>
<evidence type="ECO:0000259" key="1">
    <source>
        <dbReference type="PROSITE" id="PS51154"/>
    </source>
</evidence>
<dbReference type="SUPFAM" id="SSF52949">
    <property type="entry name" value="Macro domain-like"/>
    <property type="match status" value="1"/>
</dbReference>
<dbReference type="PANTHER" id="PTHR11106:SF111">
    <property type="entry name" value="MACRO DOMAIN-CONTAINING PROTEIN"/>
    <property type="match status" value="1"/>
</dbReference>
<dbReference type="OrthoDB" id="6194521at2"/>
<dbReference type="Pfam" id="PF01661">
    <property type="entry name" value="Macro"/>
    <property type="match status" value="1"/>
</dbReference>
<dbReference type="SMART" id="SM00506">
    <property type="entry name" value="A1pp"/>
    <property type="match status" value="1"/>
</dbReference>
<dbReference type="Proteomes" id="UP000077469">
    <property type="component" value="Chromosome"/>
</dbReference>
<proteinExistence type="predicted"/>
<dbReference type="RefSeq" id="WP_031503704.1">
    <property type="nucleotide sequence ID" value="NC_022795.1"/>
</dbReference>
<dbReference type="PANTHER" id="PTHR11106">
    <property type="entry name" value="GANGLIOSIDE INDUCED DIFFERENTIATION ASSOCIATED PROTEIN 2-RELATED"/>
    <property type="match status" value="1"/>
</dbReference>
<accession>A0A0X1KPP7</accession>
<dbReference type="CDD" id="cd02907">
    <property type="entry name" value="Macro_Af1521_BAL-like"/>
    <property type="match status" value="1"/>
</dbReference>
<gene>
    <name evidence="2" type="ORF">AJ81_02315</name>
</gene>
<dbReference type="PROSITE" id="PS51154">
    <property type="entry name" value="MACRO"/>
    <property type="match status" value="1"/>
</dbReference>
<dbReference type="AlphaFoldDB" id="A0A0X1KPP7"/>
<dbReference type="EMBL" id="CP007141">
    <property type="protein sequence ID" value="AJC73232.1"/>
    <property type="molecule type" value="Genomic_DNA"/>
</dbReference>
<dbReference type="InterPro" id="IPR043472">
    <property type="entry name" value="Macro_dom-like"/>
</dbReference>